<proteinExistence type="predicted"/>
<dbReference type="Proteomes" id="UP001320159">
    <property type="component" value="Unassembled WGS sequence"/>
</dbReference>
<reference evidence="1 2" key="1">
    <citation type="submission" date="2017-11" db="EMBL/GenBank/DDBJ databases">
        <title>Isolation and Characterization of Family Methanocellaceae Species from Potential Methane Hydrate Area Offshore Southwestern Taiwan.</title>
        <authorList>
            <person name="Zhang W.-L."/>
            <person name="Chen W.-C."/>
            <person name="Lai M.-C."/>
            <person name="Chen S.-C."/>
        </authorList>
    </citation>
    <scope>NUCLEOTIDE SEQUENCE [LARGE SCALE GENOMIC DNA]</scope>
    <source>
        <strain evidence="1 2">CWC-04</strain>
    </source>
</reference>
<sequence>MASISNMEKEVLLYLKAALAREQLDGVSAREIADNIDARIEDVIAASEKLEETNLGNIRSREVEKDRVKGLVIEITSQGLQYLAKEGLVPK</sequence>
<dbReference type="EMBL" id="PGCK01000001">
    <property type="protein sequence ID" value="MCD1293733.1"/>
    <property type="molecule type" value="Genomic_DNA"/>
</dbReference>
<name>A0AAP2RA47_9EURY</name>
<organism evidence="1 2">
    <name type="scientific">Methanooceanicella nereidis</name>
    <dbReference type="NCBI Taxonomy" id="2052831"/>
    <lineage>
        <taxon>Archaea</taxon>
        <taxon>Methanobacteriati</taxon>
        <taxon>Methanobacteriota</taxon>
        <taxon>Stenosarchaea group</taxon>
        <taxon>Methanomicrobia</taxon>
        <taxon>Methanocellales</taxon>
        <taxon>Methanocellaceae</taxon>
        <taxon>Methanooceanicella</taxon>
    </lineage>
</organism>
<dbReference type="RefSeq" id="WP_230739929.1">
    <property type="nucleotide sequence ID" value="NZ_PGCK01000001.1"/>
</dbReference>
<dbReference type="AlphaFoldDB" id="A0AAP2RA47"/>
<gene>
    <name evidence="1" type="ORF">CUJ83_01820</name>
</gene>
<accession>A0AAP2RA47</accession>
<keyword evidence="2" id="KW-1185">Reference proteome</keyword>
<evidence type="ECO:0000313" key="1">
    <source>
        <dbReference type="EMBL" id="MCD1293733.1"/>
    </source>
</evidence>
<evidence type="ECO:0000313" key="2">
    <source>
        <dbReference type="Proteomes" id="UP001320159"/>
    </source>
</evidence>
<protein>
    <submittedName>
        <fullName evidence="1">Uncharacterized protein</fullName>
    </submittedName>
</protein>
<comment type="caution">
    <text evidence="1">The sequence shown here is derived from an EMBL/GenBank/DDBJ whole genome shotgun (WGS) entry which is preliminary data.</text>
</comment>